<evidence type="ECO:0000313" key="1">
    <source>
        <dbReference type="EMBL" id="AKB68181.1"/>
    </source>
</evidence>
<proteinExistence type="predicted"/>
<name>A0A0E3LW55_METMZ</name>
<reference evidence="1 2" key="1">
    <citation type="submission" date="2014-07" db="EMBL/GenBank/DDBJ databases">
        <title>Methanogenic archaea and the global carbon cycle.</title>
        <authorList>
            <person name="Henriksen J.R."/>
            <person name="Luke J."/>
            <person name="Reinhart S."/>
            <person name="Benedict M.N."/>
            <person name="Youngblut N.D."/>
            <person name="Metcalf M.E."/>
            <person name="Whitaker R.J."/>
            <person name="Metcalf W.W."/>
        </authorList>
    </citation>
    <scope>NUCLEOTIDE SEQUENCE [LARGE SCALE GENOMIC DNA]</scope>
    <source>
        <strain evidence="1 2">LYC</strain>
    </source>
</reference>
<protein>
    <submittedName>
        <fullName evidence="1">Pyridoxamine 5'-phosphate oxidase</fullName>
    </submittedName>
</protein>
<dbReference type="Proteomes" id="UP000033063">
    <property type="component" value="Chromosome"/>
</dbReference>
<dbReference type="HOGENOM" id="CLU_163878_0_0_2"/>
<dbReference type="InterPro" id="IPR012349">
    <property type="entry name" value="Split_barrel_FMN-bd"/>
</dbReference>
<dbReference type="EMBL" id="CP009513">
    <property type="protein sequence ID" value="AKB68181.1"/>
    <property type="molecule type" value="Genomic_DNA"/>
</dbReference>
<dbReference type="SUPFAM" id="SSF50475">
    <property type="entry name" value="FMN-binding split barrel"/>
    <property type="match status" value="1"/>
</dbReference>
<organism evidence="1 2">
    <name type="scientific">Methanosarcina mazei LYC</name>
    <dbReference type="NCBI Taxonomy" id="1434114"/>
    <lineage>
        <taxon>Archaea</taxon>
        <taxon>Methanobacteriati</taxon>
        <taxon>Methanobacteriota</taxon>
        <taxon>Stenosarchaea group</taxon>
        <taxon>Methanomicrobia</taxon>
        <taxon>Methanosarcinales</taxon>
        <taxon>Methanosarcinaceae</taxon>
        <taxon>Methanosarcina</taxon>
    </lineage>
</organism>
<accession>A0A0E3LW55</accession>
<dbReference type="PATRIC" id="fig|1434114.4.peg.2072"/>
<sequence length="91" mass="9611">MKALKTEDSGIIVIPAGFYNVTEDNLKKNNQVELLAASSKVQGTNGPGQGCSISGKGEIQTSGKLADMVKSKFSWARGALVITVEKVNTQL</sequence>
<gene>
    <name evidence="1" type="ORF">MSMAL_1638</name>
</gene>
<evidence type="ECO:0000313" key="2">
    <source>
        <dbReference type="Proteomes" id="UP000033063"/>
    </source>
</evidence>
<dbReference type="Gene3D" id="2.30.110.10">
    <property type="entry name" value="Electron Transport, Fmn-binding Protein, Chain A"/>
    <property type="match status" value="1"/>
</dbReference>
<dbReference type="AlphaFoldDB" id="A0A0E3LW55"/>